<accession>A0A932GN56</accession>
<evidence type="ECO:0000256" key="6">
    <source>
        <dbReference type="SAM" id="MobiDB-lite"/>
    </source>
</evidence>
<feature type="domain" description="Lipopolysaccharide assembly protein A" evidence="8">
    <location>
        <begin position="23"/>
        <end position="87"/>
    </location>
</feature>
<keyword evidence="1" id="KW-1003">Cell membrane</keyword>
<evidence type="ECO:0000256" key="5">
    <source>
        <dbReference type="SAM" id="Coils"/>
    </source>
</evidence>
<comment type="caution">
    <text evidence="9">The sequence shown here is derived from an EMBL/GenBank/DDBJ whole genome shotgun (WGS) entry which is preliminary data.</text>
</comment>
<keyword evidence="2 7" id="KW-0812">Transmembrane</keyword>
<keyword evidence="5" id="KW-0175">Coiled coil</keyword>
<evidence type="ECO:0000256" key="7">
    <source>
        <dbReference type="SAM" id="Phobius"/>
    </source>
</evidence>
<gene>
    <name evidence="9" type="ORF">HYY65_02330</name>
</gene>
<evidence type="ECO:0000256" key="3">
    <source>
        <dbReference type="ARBA" id="ARBA00022989"/>
    </source>
</evidence>
<feature type="region of interest" description="Disordered" evidence="6">
    <location>
        <begin position="99"/>
        <end position="128"/>
    </location>
</feature>
<keyword evidence="4 7" id="KW-0472">Membrane</keyword>
<dbReference type="EMBL" id="JACPSX010000039">
    <property type="protein sequence ID" value="MBI3013910.1"/>
    <property type="molecule type" value="Genomic_DNA"/>
</dbReference>
<dbReference type="AlphaFoldDB" id="A0A932GN56"/>
<evidence type="ECO:0000313" key="10">
    <source>
        <dbReference type="Proteomes" id="UP000741360"/>
    </source>
</evidence>
<dbReference type="GO" id="GO:0005886">
    <property type="term" value="C:plasma membrane"/>
    <property type="evidence" value="ECO:0007669"/>
    <property type="project" value="InterPro"/>
</dbReference>
<feature type="coiled-coil region" evidence="5">
    <location>
        <begin position="66"/>
        <end position="93"/>
    </location>
</feature>
<dbReference type="Pfam" id="PF06305">
    <property type="entry name" value="LapA_dom"/>
    <property type="match status" value="1"/>
</dbReference>
<protein>
    <submittedName>
        <fullName evidence="9">LapA family protein</fullName>
    </submittedName>
</protein>
<sequence>MLAIVKFMVFLLVLAIVASFAVKNGDDVILHYYFGLESVPMPLFLVIFGSLVLGALISLLFAVGEQLRLRYTIRSLERKMRRMEEELYSLRNLPLTSELSEKGEAVGEGRTKPPTKEFPAEVPVRYQS</sequence>
<evidence type="ECO:0000256" key="4">
    <source>
        <dbReference type="ARBA" id="ARBA00023136"/>
    </source>
</evidence>
<evidence type="ECO:0000256" key="1">
    <source>
        <dbReference type="ARBA" id="ARBA00022475"/>
    </source>
</evidence>
<evidence type="ECO:0000313" key="9">
    <source>
        <dbReference type="EMBL" id="MBI3013910.1"/>
    </source>
</evidence>
<feature type="compositionally biased region" description="Basic and acidic residues" evidence="6">
    <location>
        <begin position="99"/>
        <end position="119"/>
    </location>
</feature>
<dbReference type="Proteomes" id="UP000741360">
    <property type="component" value="Unassembled WGS sequence"/>
</dbReference>
<name>A0A932GN56_UNCTE</name>
<proteinExistence type="predicted"/>
<evidence type="ECO:0000259" key="8">
    <source>
        <dbReference type="Pfam" id="PF06305"/>
    </source>
</evidence>
<evidence type="ECO:0000256" key="2">
    <source>
        <dbReference type="ARBA" id="ARBA00022692"/>
    </source>
</evidence>
<dbReference type="InterPro" id="IPR010445">
    <property type="entry name" value="LapA_dom"/>
</dbReference>
<organism evidence="9 10">
    <name type="scientific">Tectimicrobiota bacterium</name>
    <dbReference type="NCBI Taxonomy" id="2528274"/>
    <lineage>
        <taxon>Bacteria</taxon>
        <taxon>Pseudomonadati</taxon>
        <taxon>Nitrospinota/Tectimicrobiota group</taxon>
        <taxon>Candidatus Tectimicrobiota</taxon>
    </lineage>
</organism>
<feature type="transmembrane region" description="Helical" evidence="7">
    <location>
        <begin position="41"/>
        <end position="64"/>
    </location>
</feature>
<keyword evidence="3 7" id="KW-1133">Transmembrane helix</keyword>
<reference evidence="9" key="1">
    <citation type="submission" date="2020-07" db="EMBL/GenBank/DDBJ databases">
        <title>Huge and variable diversity of episymbiotic CPR bacteria and DPANN archaea in groundwater ecosystems.</title>
        <authorList>
            <person name="He C.Y."/>
            <person name="Keren R."/>
            <person name="Whittaker M."/>
            <person name="Farag I.F."/>
            <person name="Doudna J."/>
            <person name="Cate J.H.D."/>
            <person name="Banfield J.F."/>
        </authorList>
    </citation>
    <scope>NUCLEOTIDE SEQUENCE</scope>
    <source>
        <strain evidence="9">NC_groundwater_717_Ag_S-0.2um_59_8</strain>
    </source>
</reference>